<comment type="similarity">
    <text evidence="2">Belongs to the class-II pyridoxal-phosphate-dependent aminotransferase family. Histidinol-phosphate aminotransferase subfamily.</text>
</comment>
<evidence type="ECO:0000256" key="5">
    <source>
        <dbReference type="ARBA" id="ARBA00022605"/>
    </source>
</evidence>
<keyword evidence="12" id="KW-1185">Reference proteome</keyword>
<keyword evidence="5" id="KW-0028">Amino-acid biosynthesis</keyword>
<dbReference type="PANTHER" id="PTHR43643:SF6">
    <property type="entry name" value="HISTIDINOL-PHOSPHATE AMINOTRANSFERASE"/>
    <property type="match status" value="1"/>
</dbReference>
<evidence type="ECO:0000256" key="2">
    <source>
        <dbReference type="ARBA" id="ARBA00007970"/>
    </source>
</evidence>
<dbReference type="EMBL" id="CP036282">
    <property type="protein sequence ID" value="QDL54129.1"/>
    <property type="molecule type" value="Genomic_DNA"/>
</dbReference>
<dbReference type="Gene3D" id="3.40.640.10">
    <property type="entry name" value="Type I PLP-dependent aspartate aminotransferase-like (Major domain)"/>
    <property type="match status" value="1"/>
</dbReference>
<dbReference type="InterPro" id="IPR015421">
    <property type="entry name" value="PyrdxlP-dep_Trfase_major"/>
</dbReference>
<dbReference type="InterPro" id="IPR004839">
    <property type="entry name" value="Aminotransferase_I/II_large"/>
</dbReference>
<dbReference type="InterPro" id="IPR015422">
    <property type="entry name" value="PyrdxlP-dep_Trfase_small"/>
</dbReference>
<dbReference type="GO" id="GO:0030170">
    <property type="term" value="F:pyridoxal phosphate binding"/>
    <property type="evidence" value="ECO:0007669"/>
    <property type="project" value="InterPro"/>
</dbReference>
<feature type="domain" description="Aminotransferase class I/classII large" evidence="10">
    <location>
        <begin position="153"/>
        <end position="325"/>
    </location>
</feature>
<reference evidence="12" key="2">
    <citation type="journal article" date="2020" name="Int. J. Syst. Evol. Microbiol.">
        <title>Genomic insights into a novel species Rhodoferax aquaticus sp. nov., isolated from freshwater.</title>
        <authorList>
            <person name="Li T."/>
            <person name="Zhuo Y."/>
            <person name="Jin C.Z."/>
            <person name="Wu X."/>
            <person name="Ko S.R."/>
            <person name="Jin F.J."/>
            <person name="Ahn C.Y."/>
            <person name="Oh H.M."/>
            <person name="Lee H.G."/>
            <person name="Jin L."/>
        </authorList>
    </citation>
    <scope>NUCLEOTIDE SEQUENCE [LARGE SCALE GENOMIC DNA]</scope>
    <source>
        <strain evidence="12">Gr-4</strain>
    </source>
</reference>
<organism evidence="11 12">
    <name type="scientific">Rhodoferax aquaticus</name>
    <dbReference type="NCBI Taxonomy" id="2527691"/>
    <lineage>
        <taxon>Bacteria</taxon>
        <taxon>Pseudomonadati</taxon>
        <taxon>Pseudomonadota</taxon>
        <taxon>Betaproteobacteria</taxon>
        <taxon>Burkholderiales</taxon>
        <taxon>Comamonadaceae</taxon>
        <taxon>Rhodoferax</taxon>
    </lineage>
</organism>
<dbReference type="Gene3D" id="3.90.1150.10">
    <property type="entry name" value="Aspartate Aminotransferase, domain 1"/>
    <property type="match status" value="1"/>
</dbReference>
<evidence type="ECO:0000256" key="7">
    <source>
        <dbReference type="ARBA" id="ARBA00022898"/>
    </source>
</evidence>
<proteinExistence type="inferred from homology"/>
<evidence type="ECO:0000313" key="11">
    <source>
        <dbReference type="EMBL" id="QDL54129.1"/>
    </source>
</evidence>
<keyword evidence="4 11" id="KW-0032">Aminotransferase</keyword>
<reference evidence="12" key="1">
    <citation type="submission" date="2019-02" db="EMBL/GenBank/DDBJ databases">
        <title>Complete genome sequence of Rhodoferax sp. Gr-4.</title>
        <authorList>
            <person name="Jin L."/>
        </authorList>
    </citation>
    <scope>NUCLEOTIDE SEQUENCE [LARGE SCALE GENOMIC DNA]</scope>
    <source>
        <strain evidence="12">Gr-4</strain>
    </source>
</reference>
<dbReference type="AlphaFoldDB" id="A0A515EN89"/>
<evidence type="ECO:0000256" key="1">
    <source>
        <dbReference type="ARBA" id="ARBA00005011"/>
    </source>
</evidence>
<evidence type="ECO:0000259" key="10">
    <source>
        <dbReference type="Pfam" id="PF00155"/>
    </source>
</evidence>
<dbReference type="PANTHER" id="PTHR43643">
    <property type="entry name" value="HISTIDINOL-PHOSPHATE AMINOTRANSFERASE 2"/>
    <property type="match status" value="1"/>
</dbReference>
<dbReference type="Pfam" id="PF00155">
    <property type="entry name" value="Aminotran_1_2"/>
    <property type="match status" value="1"/>
</dbReference>
<dbReference type="SUPFAM" id="SSF53383">
    <property type="entry name" value="PLP-dependent transferases"/>
    <property type="match status" value="1"/>
</dbReference>
<keyword evidence="7" id="KW-0663">Pyridoxal phosphate</keyword>
<dbReference type="Proteomes" id="UP000317365">
    <property type="component" value="Chromosome"/>
</dbReference>
<keyword evidence="6" id="KW-0808">Transferase</keyword>
<protein>
    <recommendedName>
        <fullName evidence="3">histidinol-phosphate transaminase</fullName>
        <ecNumber evidence="3">2.6.1.9</ecNumber>
    </recommendedName>
</protein>
<evidence type="ECO:0000256" key="4">
    <source>
        <dbReference type="ARBA" id="ARBA00022576"/>
    </source>
</evidence>
<accession>A0A515EN89</accession>
<evidence type="ECO:0000256" key="9">
    <source>
        <dbReference type="ARBA" id="ARBA00047481"/>
    </source>
</evidence>
<comment type="pathway">
    <text evidence="1">Amino-acid biosynthesis; L-histidine biosynthesis; L-histidine from 5-phospho-alpha-D-ribose 1-diphosphate: step 7/9.</text>
</comment>
<evidence type="ECO:0000313" key="12">
    <source>
        <dbReference type="Proteomes" id="UP000317365"/>
    </source>
</evidence>
<keyword evidence="8" id="KW-0368">Histidine biosynthesis</keyword>
<gene>
    <name evidence="11" type="ORF">EXZ61_08090</name>
</gene>
<dbReference type="InterPro" id="IPR050106">
    <property type="entry name" value="HistidinolP_aminotransfase"/>
</dbReference>
<evidence type="ECO:0000256" key="8">
    <source>
        <dbReference type="ARBA" id="ARBA00023102"/>
    </source>
</evidence>
<dbReference type="EC" id="2.6.1.9" evidence="3"/>
<name>A0A515EN89_9BURK</name>
<dbReference type="InterPro" id="IPR015424">
    <property type="entry name" value="PyrdxlP-dep_Trfase"/>
</dbReference>
<dbReference type="KEGG" id="rhg:EXZ61_08090"/>
<dbReference type="RefSeq" id="WP_142810753.1">
    <property type="nucleotide sequence ID" value="NZ_CP036282.1"/>
</dbReference>
<dbReference type="GO" id="GO:0000105">
    <property type="term" value="P:L-histidine biosynthetic process"/>
    <property type="evidence" value="ECO:0007669"/>
    <property type="project" value="UniProtKB-KW"/>
</dbReference>
<comment type="catalytic activity">
    <reaction evidence="9">
        <text>L-histidinol phosphate + 2-oxoglutarate = 3-(imidazol-4-yl)-2-oxopropyl phosphate + L-glutamate</text>
        <dbReference type="Rhea" id="RHEA:23744"/>
        <dbReference type="ChEBI" id="CHEBI:16810"/>
        <dbReference type="ChEBI" id="CHEBI:29985"/>
        <dbReference type="ChEBI" id="CHEBI:57766"/>
        <dbReference type="ChEBI" id="CHEBI:57980"/>
        <dbReference type="EC" id="2.6.1.9"/>
    </reaction>
</comment>
<evidence type="ECO:0000256" key="6">
    <source>
        <dbReference type="ARBA" id="ARBA00022679"/>
    </source>
</evidence>
<sequence length="332" mass="35107">MTSHLNPGLARVHGGTDALGTVQHDFSTNSNACGPCPAAVAAVQAADATRYPDSTYTALRTTLAAFHGVDAWRIVLAASASEFIFRVTAWRRLQGASTVHLPPHAYGDYAAAAAAWGLQPTEGVDSADLVWACEPSSPLGQSHRNWPQDLARCAVVLDCAYAPLRLEGLPSLGPAQRQQVWQLFSPNKALGLTGVRAAYAIAPLHAQVEVSGLEALAPSWPVGVHGVAMLNAWAQPATAQWLASSLTTLRTWKAGQISALLSQGWELAPSEANYVCARPPQPADAQALCVSLRTHGIKVRDATSFGLSGWFRLGVLSPGAVEALVLQLQRES</sequence>
<dbReference type="GO" id="GO:0004400">
    <property type="term" value="F:histidinol-phosphate transaminase activity"/>
    <property type="evidence" value="ECO:0007669"/>
    <property type="project" value="UniProtKB-EC"/>
</dbReference>
<evidence type="ECO:0000256" key="3">
    <source>
        <dbReference type="ARBA" id="ARBA00012748"/>
    </source>
</evidence>